<proteinExistence type="predicted"/>
<dbReference type="OrthoDB" id="1489601at2"/>
<dbReference type="AlphaFoldDB" id="A0A419WA88"/>
<name>A0A419WA88_9BACT</name>
<dbReference type="EMBL" id="RAPN01000001">
    <property type="protein sequence ID" value="RKD92359.1"/>
    <property type="molecule type" value="Genomic_DNA"/>
</dbReference>
<gene>
    <name evidence="2" type="ORF">BC643_2730</name>
</gene>
<accession>A0A419WA88</accession>
<keyword evidence="3" id="KW-1185">Reference proteome</keyword>
<comment type="caution">
    <text evidence="2">The sequence shown here is derived from an EMBL/GenBank/DDBJ whole genome shotgun (WGS) entry which is preliminary data.</text>
</comment>
<dbReference type="InterPro" id="IPR043781">
    <property type="entry name" value="DUF5723"/>
</dbReference>
<evidence type="ECO:0000313" key="2">
    <source>
        <dbReference type="EMBL" id="RKD92359.1"/>
    </source>
</evidence>
<dbReference type="RefSeq" id="WP_120273580.1">
    <property type="nucleotide sequence ID" value="NZ_RAPN01000001.1"/>
</dbReference>
<sequence>MHYPKSTSPLALKPKLKTLHGKLILLLLLLILFVNTSKGQSNILFYHTKDFYNAPGYNPAFLKNQKEFTFNIFPMSGIGVSYNNREAIDNVVKILFTDEVDDESKVIFRSLVKKDLSYNYIDANLLNIGINTPSGAFNFQIKEKAYVLMRFGGEFSRFLMNTTGDETVGLYENQDFPSESVHLREYSFGYANELIRHKLDFGIRVKLYYGKSFMASTLGGQMIDQEGLYYAQSHGDVFFSIPATDNEENGVITKINVMNGKSISDYLFNRKNTGLGMDLGINWKINPQVEFTASVLDLGSITWKESVYDLNFDEGLYEIENIHFDPELGVLVKETDEVDLVDHIAELYDIIPTEQNYKTKIPTTFLLGLNYKLSNQLNIGIVNRYIQIENLGHNSFSTLVNYRYSSHSTLVSGIGVYGKSFENIPLGWLYQWRSAQFYIGTDNMLSFFVPKFSDYSSFNFGVDFNLFGPKVRYKKVKYLPFFKLKKNRRRGSDGLIFDGI</sequence>
<organism evidence="2 3">
    <name type="scientific">Mangrovibacterium diazotrophicum</name>
    <dbReference type="NCBI Taxonomy" id="1261403"/>
    <lineage>
        <taxon>Bacteria</taxon>
        <taxon>Pseudomonadati</taxon>
        <taxon>Bacteroidota</taxon>
        <taxon>Bacteroidia</taxon>
        <taxon>Marinilabiliales</taxon>
        <taxon>Prolixibacteraceae</taxon>
        <taxon>Mangrovibacterium</taxon>
    </lineage>
</organism>
<feature type="domain" description="DUF5723" evidence="1">
    <location>
        <begin position="59"/>
        <end position="442"/>
    </location>
</feature>
<protein>
    <recommendedName>
        <fullName evidence="1">DUF5723 domain-containing protein</fullName>
    </recommendedName>
</protein>
<evidence type="ECO:0000259" key="1">
    <source>
        <dbReference type="Pfam" id="PF18990"/>
    </source>
</evidence>
<dbReference type="Proteomes" id="UP000283387">
    <property type="component" value="Unassembled WGS sequence"/>
</dbReference>
<dbReference type="Pfam" id="PF18990">
    <property type="entry name" value="DUF5723"/>
    <property type="match status" value="1"/>
</dbReference>
<reference evidence="2 3" key="1">
    <citation type="submission" date="2018-09" db="EMBL/GenBank/DDBJ databases">
        <title>Genomic Encyclopedia of Archaeal and Bacterial Type Strains, Phase II (KMG-II): from individual species to whole genera.</title>
        <authorList>
            <person name="Goeker M."/>
        </authorList>
    </citation>
    <scope>NUCLEOTIDE SEQUENCE [LARGE SCALE GENOMIC DNA]</scope>
    <source>
        <strain evidence="2 3">DSM 27148</strain>
    </source>
</reference>
<evidence type="ECO:0000313" key="3">
    <source>
        <dbReference type="Proteomes" id="UP000283387"/>
    </source>
</evidence>